<organism evidence="1 2">
    <name type="scientific">Fusarium mangiferae</name>
    <name type="common">Mango malformation disease fungus</name>
    <dbReference type="NCBI Taxonomy" id="192010"/>
    <lineage>
        <taxon>Eukaryota</taxon>
        <taxon>Fungi</taxon>
        <taxon>Dikarya</taxon>
        <taxon>Ascomycota</taxon>
        <taxon>Pezizomycotina</taxon>
        <taxon>Sordariomycetes</taxon>
        <taxon>Hypocreomycetidae</taxon>
        <taxon>Hypocreales</taxon>
        <taxon>Nectriaceae</taxon>
        <taxon>Fusarium</taxon>
        <taxon>Fusarium fujikuroi species complex</taxon>
    </lineage>
</organism>
<name>A0A1L7TN05_FUSMA</name>
<accession>A0A1L7TN05</accession>
<dbReference type="GeneID" id="65081426"/>
<dbReference type="RefSeq" id="XP_041685635.1">
    <property type="nucleotide sequence ID" value="XM_041835475.1"/>
</dbReference>
<dbReference type="VEuPathDB" id="FungiDB:FMAN_02154"/>
<sequence length="299" mass="34636">MTERLGHTRLLHHTKLEDYQAMDFIRQNLLKVIRLHTMTSKIVCPPAHVMGCLIAAIAYRKLQPDNEEFFQKNEYLVKVFGELNVTQWLSVAIQVFAEVGSHVFLIELDEACQKPVAKLEQLGGISCWVVTTRMPQVNRFEDILRQVFGPTHKTPRPVYPKLEPYDRPLLSVEPDDIPNSPIALNEDDELEDNNISLRDYTRQMKTLAKRLTTPDRAIAKRARREILKKPHEVGEQQVDEASPPKEFFDSYTHLKDVWKTCLKNQVSIPNSLRVLVDHHCTPSQVFHLMELEKEHIAEM</sequence>
<dbReference type="EMBL" id="FCQH01000010">
    <property type="protein sequence ID" value="CVK99299.1"/>
    <property type="molecule type" value="Genomic_DNA"/>
</dbReference>
<proteinExistence type="predicted"/>
<reference evidence="2" key="1">
    <citation type="journal article" date="2016" name="Genome Biol. Evol.">
        <title>Comparative 'omics' of the Fusarium fujikuroi species complex highlights differences in genetic potential and metabolite synthesis.</title>
        <authorList>
            <person name="Niehaus E.-M."/>
            <person name="Muensterkoetter M."/>
            <person name="Proctor R.H."/>
            <person name="Brown D.W."/>
            <person name="Sharon A."/>
            <person name="Idan Y."/>
            <person name="Oren-Young L."/>
            <person name="Sieber C.M."/>
            <person name="Novak O."/>
            <person name="Pencik A."/>
            <person name="Tarkowska D."/>
            <person name="Hromadova K."/>
            <person name="Freeman S."/>
            <person name="Maymon M."/>
            <person name="Elazar M."/>
            <person name="Youssef S.A."/>
            <person name="El-Shabrawy E.S.M."/>
            <person name="Shalaby A.B.A."/>
            <person name="Houterman P."/>
            <person name="Brock N.L."/>
            <person name="Burkhardt I."/>
            <person name="Tsavkelova E.A."/>
            <person name="Dickschat J.S."/>
            <person name="Galuszka P."/>
            <person name="Gueldener U."/>
            <person name="Tudzynski B."/>
        </authorList>
    </citation>
    <scope>NUCLEOTIDE SEQUENCE [LARGE SCALE GENOMIC DNA]</scope>
    <source>
        <strain evidence="2">MRC7560</strain>
    </source>
</reference>
<gene>
    <name evidence="1" type="ORF">FMAN_02154</name>
</gene>
<keyword evidence="2" id="KW-1185">Reference proteome</keyword>
<comment type="caution">
    <text evidence="1">The sequence shown here is derived from an EMBL/GenBank/DDBJ whole genome shotgun (WGS) entry which is preliminary data.</text>
</comment>
<evidence type="ECO:0000313" key="1">
    <source>
        <dbReference type="EMBL" id="CVK99299.1"/>
    </source>
</evidence>
<protein>
    <submittedName>
        <fullName evidence="1">Uncharacterized protein</fullName>
    </submittedName>
</protein>
<dbReference type="AlphaFoldDB" id="A0A1L7TN05"/>
<dbReference type="Proteomes" id="UP000184255">
    <property type="component" value="Unassembled WGS sequence"/>
</dbReference>
<evidence type="ECO:0000313" key="2">
    <source>
        <dbReference type="Proteomes" id="UP000184255"/>
    </source>
</evidence>